<feature type="transmembrane region" description="Helical" evidence="1">
    <location>
        <begin position="215"/>
        <end position="238"/>
    </location>
</feature>
<protein>
    <recommendedName>
        <fullName evidence="7">EAL domain-containing protein</fullName>
    </recommendedName>
</protein>
<feature type="transmembrane region" description="Helical" evidence="1">
    <location>
        <begin position="281"/>
        <end position="299"/>
    </location>
</feature>
<keyword evidence="6" id="KW-1185">Reference proteome</keyword>
<dbReference type="PROSITE" id="PS51257">
    <property type="entry name" value="PROKAR_LIPOPROTEIN"/>
    <property type="match status" value="1"/>
</dbReference>
<dbReference type="InterPro" id="IPR001633">
    <property type="entry name" value="EAL_dom"/>
</dbReference>
<dbReference type="Gene3D" id="3.20.20.450">
    <property type="entry name" value="EAL domain"/>
    <property type="match status" value="1"/>
</dbReference>
<dbReference type="InterPro" id="IPR000160">
    <property type="entry name" value="GGDEF_dom"/>
</dbReference>
<dbReference type="Gene3D" id="3.30.70.270">
    <property type="match status" value="1"/>
</dbReference>
<dbReference type="PANTHER" id="PTHR33121">
    <property type="entry name" value="CYCLIC DI-GMP PHOSPHODIESTERASE PDEF"/>
    <property type="match status" value="1"/>
</dbReference>
<proteinExistence type="predicted"/>
<dbReference type="SMART" id="SM00267">
    <property type="entry name" value="GGDEF"/>
    <property type="match status" value="1"/>
</dbReference>
<dbReference type="Pfam" id="PF07696">
    <property type="entry name" value="7TMR-DISMED2"/>
    <property type="match status" value="1"/>
</dbReference>
<evidence type="ECO:0000259" key="4">
    <source>
        <dbReference type="PROSITE" id="PS50887"/>
    </source>
</evidence>
<dbReference type="Proteomes" id="UP001501565">
    <property type="component" value="Unassembled WGS sequence"/>
</dbReference>
<keyword evidence="1" id="KW-0812">Transmembrane</keyword>
<keyword evidence="1" id="KW-0472">Membrane</keyword>
<dbReference type="SMART" id="SM00052">
    <property type="entry name" value="EAL"/>
    <property type="match status" value="1"/>
</dbReference>
<feature type="signal peptide" evidence="2">
    <location>
        <begin position="1"/>
        <end position="23"/>
    </location>
</feature>
<evidence type="ECO:0000313" key="6">
    <source>
        <dbReference type="Proteomes" id="UP001501565"/>
    </source>
</evidence>
<dbReference type="PROSITE" id="PS50887">
    <property type="entry name" value="GGDEF"/>
    <property type="match status" value="1"/>
</dbReference>
<evidence type="ECO:0000256" key="1">
    <source>
        <dbReference type="SAM" id="Phobius"/>
    </source>
</evidence>
<dbReference type="Pfam" id="PF00563">
    <property type="entry name" value="EAL"/>
    <property type="match status" value="1"/>
</dbReference>
<dbReference type="SUPFAM" id="SSF55073">
    <property type="entry name" value="Nucleotide cyclase"/>
    <property type="match status" value="1"/>
</dbReference>
<evidence type="ECO:0008006" key="7">
    <source>
        <dbReference type="Google" id="ProtNLM"/>
    </source>
</evidence>
<feature type="transmembrane region" description="Helical" evidence="1">
    <location>
        <begin position="189"/>
        <end position="208"/>
    </location>
</feature>
<dbReference type="SUPFAM" id="SSF141868">
    <property type="entry name" value="EAL domain-like"/>
    <property type="match status" value="1"/>
</dbReference>
<dbReference type="EMBL" id="BAABBN010000007">
    <property type="protein sequence ID" value="GAA3930015.1"/>
    <property type="molecule type" value="Genomic_DNA"/>
</dbReference>
<comment type="caution">
    <text evidence="5">The sequence shown here is derived from an EMBL/GenBank/DDBJ whole genome shotgun (WGS) entry which is preliminary data.</text>
</comment>
<feature type="transmembrane region" description="Helical" evidence="1">
    <location>
        <begin position="366"/>
        <end position="385"/>
    </location>
</feature>
<dbReference type="PANTHER" id="PTHR33121:SF70">
    <property type="entry name" value="SIGNALING PROTEIN YKOW"/>
    <property type="match status" value="1"/>
</dbReference>
<feature type="transmembrane region" description="Helical" evidence="1">
    <location>
        <begin position="305"/>
        <end position="327"/>
    </location>
</feature>
<dbReference type="InterPro" id="IPR050706">
    <property type="entry name" value="Cyclic-di-GMP_PDE-like"/>
</dbReference>
<accession>A0ABP7MU78</accession>
<dbReference type="Pfam" id="PF07695">
    <property type="entry name" value="7TMR-DISM_7TM"/>
    <property type="match status" value="1"/>
</dbReference>
<feature type="chain" id="PRO_5046965407" description="EAL domain-containing protein" evidence="2">
    <location>
        <begin position="24"/>
        <end position="856"/>
    </location>
</feature>
<dbReference type="InterPro" id="IPR011623">
    <property type="entry name" value="7TMR_DISM_rcpt_extracell_dom1"/>
</dbReference>
<evidence type="ECO:0000259" key="3">
    <source>
        <dbReference type="PROSITE" id="PS50883"/>
    </source>
</evidence>
<dbReference type="PROSITE" id="PS50883">
    <property type="entry name" value="EAL"/>
    <property type="match status" value="1"/>
</dbReference>
<feature type="domain" description="GGDEF" evidence="4">
    <location>
        <begin position="449"/>
        <end position="594"/>
    </location>
</feature>
<evidence type="ECO:0000256" key="2">
    <source>
        <dbReference type="SAM" id="SignalP"/>
    </source>
</evidence>
<evidence type="ECO:0000313" key="5">
    <source>
        <dbReference type="EMBL" id="GAA3930015.1"/>
    </source>
</evidence>
<dbReference type="InterPro" id="IPR043128">
    <property type="entry name" value="Rev_trsase/Diguanyl_cyclase"/>
</dbReference>
<organism evidence="5 6">
    <name type="scientific">Litoribacillus peritrichatus</name>
    <dbReference type="NCBI Taxonomy" id="718191"/>
    <lineage>
        <taxon>Bacteria</taxon>
        <taxon>Pseudomonadati</taxon>
        <taxon>Pseudomonadota</taxon>
        <taxon>Gammaproteobacteria</taxon>
        <taxon>Oceanospirillales</taxon>
        <taxon>Oceanospirillaceae</taxon>
        <taxon>Litoribacillus</taxon>
    </lineage>
</organism>
<sequence>MNNRFFQALLLCTFIFSCGNAFASVQVTENQKKYTVGQHLEYLKETEHPLTLEDILTTPADAFTHANEDIPNFGQVSSAYWFKLVLDHQLPHTKRWLLELNFPFLDQIEVYSPDGQGNYHKTLTGDELPFHQRPIITHNFVFDIELPPNTITAVYFRVKTTTSLQMPLTLWDHSAFLEKIDVKNYGFGIYYGIMLVMIFYNLFVYFLVRDISYLYYISYIGFITVANLAINGFGYQYLWPNSPGFANYSIPLFLNLSFAFGCLFTRSFLATKQFTPKLDTILRAFTLVSFVAVLFTLIWNRSDALKFTILLNFLVSFAILATSFYGVFKRQRRAYFFCAAWTTLCVGAILRGLVSLDFIPSNFFTFYSVQLGVAIEVLILSLALADRINTERAEKQQATETALSALERQRQAESKLVHQSMHDLYTQAPNRNFCLQHLEQLHINNPMNYCVSAVCIQLNNFHDINYTLGHDTGNEVLINLILKYDEEIQHWPNVIPLKNNEGHHKVIAKVDGVCLGVFFKHQTEQSIQQIVHQLTNLLHEPMLHNDMRLDLSGHIGVAICPDHDNTPEGLIRKAMVAAKAAKRNKKESIIYDNQIDRYSSARLTLMGELKHAIEHNELELYYHPKIELATQKVVGVEALIRWNHPKQGVLGPFHFIDVAEGTGIITPLTQWVIDQAFEDGKAFNQQGYSLNVAVNASVRNLLEDNFVEKISGLLNKHQFPAEQFTLEVVESAMIEDHENTLHTLNRLKDLGLKLSIDDFGTGYSSLSYLKHLPAHEVKIDRSFIQDLLHNDEDQFIVETTILMSHKLNLHVVAEGIEDKETLAHLTEIGCDIAQGFYFCKPMPKKELISWLSQYHS</sequence>
<dbReference type="Pfam" id="PF00990">
    <property type="entry name" value="GGDEF"/>
    <property type="match status" value="1"/>
</dbReference>
<dbReference type="InterPro" id="IPR011622">
    <property type="entry name" value="7TMR_DISM_rcpt_extracell_dom2"/>
</dbReference>
<keyword evidence="1" id="KW-1133">Transmembrane helix</keyword>
<dbReference type="NCBIfam" id="TIGR00254">
    <property type="entry name" value="GGDEF"/>
    <property type="match status" value="1"/>
</dbReference>
<feature type="transmembrane region" description="Helical" evidence="1">
    <location>
        <begin position="250"/>
        <end position="269"/>
    </location>
</feature>
<dbReference type="RefSeq" id="WP_344799207.1">
    <property type="nucleotide sequence ID" value="NZ_BAABBN010000007.1"/>
</dbReference>
<keyword evidence="2" id="KW-0732">Signal</keyword>
<dbReference type="InterPro" id="IPR029787">
    <property type="entry name" value="Nucleotide_cyclase"/>
</dbReference>
<feature type="domain" description="EAL" evidence="3">
    <location>
        <begin position="602"/>
        <end position="855"/>
    </location>
</feature>
<reference evidence="6" key="1">
    <citation type="journal article" date="2019" name="Int. J. Syst. Evol. Microbiol.">
        <title>The Global Catalogue of Microorganisms (GCM) 10K type strain sequencing project: providing services to taxonomists for standard genome sequencing and annotation.</title>
        <authorList>
            <consortium name="The Broad Institute Genomics Platform"/>
            <consortium name="The Broad Institute Genome Sequencing Center for Infectious Disease"/>
            <person name="Wu L."/>
            <person name="Ma J."/>
        </authorList>
    </citation>
    <scope>NUCLEOTIDE SEQUENCE [LARGE SCALE GENOMIC DNA]</scope>
    <source>
        <strain evidence="6">JCM 17551</strain>
    </source>
</reference>
<gene>
    <name evidence="5" type="ORF">GCM10022277_28370</name>
</gene>
<dbReference type="InterPro" id="IPR035919">
    <property type="entry name" value="EAL_sf"/>
</dbReference>
<name>A0ABP7MU78_9GAMM</name>
<dbReference type="CDD" id="cd01948">
    <property type="entry name" value="EAL"/>
    <property type="match status" value="1"/>
</dbReference>
<dbReference type="Gene3D" id="2.60.40.2380">
    <property type="match status" value="1"/>
</dbReference>
<feature type="transmembrane region" description="Helical" evidence="1">
    <location>
        <begin position="334"/>
        <end position="354"/>
    </location>
</feature>